<dbReference type="InterPro" id="IPR011105">
    <property type="entry name" value="Cell_wall_hydrolase_SleB"/>
</dbReference>
<dbReference type="Proteomes" id="UP000193061">
    <property type="component" value="Unassembled WGS sequence"/>
</dbReference>
<dbReference type="EMBL" id="FWFX01000003">
    <property type="protein sequence ID" value="SLN28065.1"/>
    <property type="molecule type" value="Genomic_DNA"/>
</dbReference>
<dbReference type="InterPro" id="IPR042047">
    <property type="entry name" value="SleB_dom1"/>
</dbReference>
<sequence length="212" mass="23308">MKLRSEFIFAGLVATTSLMLVAALVRHATSDTPLVGTYELERPERDDLPPAPTLNEISLLDSIWVAGLPFPEKMTEDQKCLAEALYFEARGETVRGQIAVAEVILNRVDHSTFPDSVCDVIYQGSKNKNACQFSYACDGLPEEYSEAGAYERAQRVAAFLLEHGAWGFTNGAIYYHAHSVSPSWAKKMKPLANIGNHLFLGPDDPPSEESEG</sequence>
<dbReference type="RefSeq" id="WP_143534376.1">
    <property type="nucleotide sequence ID" value="NZ_FWFX01000003.1"/>
</dbReference>
<name>A0A1X6YQP2_9RHOB</name>
<keyword evidence="3" id="KW-1185">Reference proteome</keyword>
<protein>
    <submittedName>
        <fullName evidence="2">Spore cortex-lytic enzyme</fullName>
    </submittedName>
</protein>
<organism evidence="2 3">
    <name type="scientific">Roseovarius albus</name>
    <dbReference type="NCBI Taxonomy" id="1247867"/>
    <lineage>
        <taxon>Bacteria</taxon>
        <taxon>Pseudomonadati</taxon>
        <taxon>Pseudomonadota</taxon>
        <taxon>Alphaproteobacteria</taxon>
        <taxon>Rhodobacterales</taxon>
        <taxon>Roseobacteraceae</taxon>
        <taxon>Roseovarius</taxon>
    </lineage>
</organism>
<proteinExistence type="predicted"/>
<feature type="domain" description="Cell wall hydrolase SleB" evidence="1">
    <location>
        <begin position="91"/>
        <end position="199"/>
    </location>
</feature>
<dbReference type="OrthoDB" id="9785345at2"/>
<accession>A0A1X6YQP2</accession>
<evidence type="ECO:0000313" key="2">
    <source>
        <dbReference type="EMBL" id="SLN28065.1"/>
    </source>
</evidence>
<dbReference type="Gene3D" id="1.10.10.2520">
    <property type="entry name" value="Cell wall hydrolase SleB, domain 1"/>
    <property type="match status" value="1"/>
</dbReference>
<dbReference type="GO" id="GO:0016787">
    <property type="term" value="F:hydrolase activity"/>
    <property type="evidence" value="ECO:0007669"/>
    <property type="project" value="InterPro"/>
</dbReference>
<dbReference type="Pfam" id="PF07486">
    <property type="entry name" value="Hydrolase_2"/>
    <property type="match status" value="1"/>
</dbReference>
<reference evidence="2 3" key="1">
    <citation type="submission" date="2017-03" db="EMBL/GenBank/DDBJ databases">
        <authorList>
            <person name="Afonso C.L."/>
            <person name="Miller P.J."/>
            <person name="Scott M.A."/>
            <person name="Spackman E."/>
            <person name="Goraichik I."/>
            <person name="Dimitrov K.M."/>
            <person name="Suarez D.L."/>
            <person name="Swayne D.E."/>
        </authorList>
    </citation>
    <scope>NUCLEOTIDE SEQUENCE [LARGE SCALE GENOMIC DNA]</scope>
    <source>
        <strain evidence="2 3">CECT 7450</strain>
    </source>
</reference>
<evidence type="ECO:0000313" key="3">
    <source>
        <dbReference type="Proteomes" id="UP000193061"/>
    </source>
</evidence>
<evidence type="ECO:0000259" key="1">
    <source>
        <dbReference type="Pfam" id="PF07486"/>
    </source>
</evidence>
<gene>
    <name evidence="2" type="primary">sleB_2</name>
    <name evidence="2" type="ORF">ROA7450_01149</name>
</gene>
<dbReference type="AlphaFoldDB" id="A0A1X6YQP2"/>